<reference evidence="3" key="2">
    <citation type="journal article" date="2023" name="IMA Fungus">
        <title>Comparative genomic study of the Penicillium genus elucidates a diverse pangenome and 15 lateral gene transfer events.</title>
        <authorList>
            <person name="Petersen C."/>
            <person name="Sorensen T."/>
            <person name="Nielsen M.R."/>
            <person name="Sondergaard T.E."/>
            <person name="Sorensen J.L."/>
            <person name="Fitzpatrick D.A."/>
            <person name="Frisvad J.C."/>
            <person name="Nielsen K.L."/>
        </authorList>
    </citation>
    <scope>NUCLEOTIDE SEQUENCE</scope>
    <source>
        <strain evidence="3">IBT 16849</strain>
    </source>
</reference>
<proteinExistence type="predicted"/>
<feature type="compositionally biased region" description="Low complexity" evidence="1">
    <location>
        <begin position="81"/>
        <end position="98"/>
    </location>
</feature>
<feature type="domain" description="Myb-like DNA-binding" evidence="2">
    <location>
        <begin position="46"/>
        <end position="71"/>
    </location>
</feature>
<feature type="compositionally biased region" description="Basic and acidic residues" evidence="1">
    <location>
        <begin position="107"/>
        <end position="116"/>
    </location>
</feature>
<accession>A0A9W9JC59</accession>
<reference evidence="3" key="1">
    <citation type="submission" date="2022-11" db="EMBL/GenBank/DDBJ databases">
        <authorList>
            <person name="Petersen C."/>
        </authorList>
    </citation>
    <scope>NUCLEOTIDE SEQUENCE</scope>
    <source>
        <strain evidence="3">IBT 16849</strain>
    </source>
</reference>
<evidence type="ECO:0000259" key="2">
    <source>
        <dbReference type="Pfam" id="PF22980"/>
    </source>
</evidence>
<dbReference type="Proteomes" id="UP001150879">
    <property type="component" value="Unassembled WGS sequence"/>
</dbReference>
<keyword evidence="4" id="KW-1185">Reference proteome</keyword>
<name>A0A9W9JC59_9EURO</name>
<dbReference type="EMBL" id="JAPQKP010000004">
    <property type="protein sequence ID" value="KAJ5194073.1"/>
    <property type="molecule type" value="Genomic_DNA"/>
</dbReference>
<evidence type="ECO:0000313" key="4">
    <source>
        <dbReference type="Proteomes" id="UP001150879"/>
    </source>
</evidence>
<sequence length="128" mass="13820">MAPTKPDIKSRLPIRKQAATNSHFKDEETLLIWKAFNLTNKEVSTPALAEELNLNVPAARMRWSRLKAKLGAFEKKENEAKTAASAAAATATAATTDATMEDIGDTEDTKEAKDNEDSNGASNDEGAK</sequence>
<protein>
    <recommendedName>
        <fullName evidence="2">Myb-like DNA-binding domain-containing protein</fullName>
    </recommendedName>
</protein>
<dbReference type="Pfam" id="PF22980">
    <property type="entry name" value="Myb_DNA-bind_8"/>
    <property type="match status" value="1"/>
</dbReference>
<dbReference type="OrthoDB" id="3944408at2759"/>
<feature type="region of interest" description="Disordered" evidence="1">
    <location>
        <begin position="78"/>
        <end position="128"/>
    </location>
</feature>
<dbReference type="AlphaFoldDB" id="A0A9W9JC59"/>
<organism evidence="3 4">
    <name type="scientific">Penicillium cf. griseofulvum</name>
    <dbReference type="NCBI Taxonomy" id="2972120"/>
    <lineage>
        <taxon>Eukaryota</taxon>
        <taxon>Fungi</taxon>
        <taxon>Dikarya</taxon>
        <taxon>Ascomycota</taxon>
        <taxon>Pezizomycotina</taxon>
        <taxon>Eurotiomycetes</taxon>
        <taxon>Eurotiomycetidae</taxon>
        <taxon>Eurotiales</taxon>
        <taxon>Aspergillaceae</taxon>
        <taxon>Penicillium</taxon>
    </lineage>
</organism>
<comment type="caution">
    <text evidence="3">The sequence shown here is derived from an EMBL/GenBank/DDBJ whole genome shotgun (WGS) entry which is preliminary data.</text>
</comment>
<evidence type="ECO:0000256" key="1">
    <source>
        <dbReference type="SAM" id="MobiDB-lite"/>
    </source>
</evidence>
<dbReference type="InterPro" id="IPR054505">
    <property type="entry name" value="Myb_DNA-bind_8"/>
</dbReference>
<evidence type="ECO:0000313" key="3">
    <source>
        <dbReference type="EMBL" id="KAJ5194073.1"/>
    </source>
</evidence>
<gene>
    <name evidence="3" type="ORF">N7472_006539</name>
</gene>